<evidence type="ECO:0000313" key="3">
    <source>
        <dbReference type="EMBL" id="KAH0551966.1"/>
    </source>
</evidence>
<dbReference type="InterPro" id="IPR001568">
    <property type="entry name" value="RNase_T2-like"/>
</dbReference>
<comment type="similarity">
    <text evidence="1 2">Belongs to the RNase T2 family.</text>
</comment>
<dbReference type="GO" id="GO:0033897">
    <property type="term" value="F:ribonuclease T2 activity"/>
    <property type="evidence" value="ECO:0007669"/>
    <property type="project" value="InterPro"/>
</dbReference>
<dbReference type="PANTHER" id="PTHR11240:SF22">
    <property type="entry name" value="RIBONUCLEASE T2"/>
    <property type="match status" value="1"/>
</dbReference>
<protein>
    <submittedName>
        <fullName evidence="3">Uncharacterized protein</fullName>
    </submittedName>
</protein>
<name>A0AAV7IJ25_COTGL</name>
<reference evidence="3 4" key="1">
    <citation type="journal article" date="2021" name="J. Hered.">
        <title>A chromosome-level genome assembly of the parasitoid wasp, Cotesia glomerata (Hymenoptera: Braconidae).</title>
        <authorList>
            <person name="Pinto B.J."/>
            <person name="Weis J.J."/>
            <person name="Gamble T."/>
            <person name="Ode P.J."/>
            <person name="Paul R."/>
            <person name="Zaspel J.M."/>
        </authorList>
    </citation>
    <scope>NUCLEOTIDE SEQUENCE [LARGE SCALE GENOMIC DNA]</scope>
    <source>
        <strain evidence="3">CgM1</strain>
    </source>
</reference>
<dbReference type="GO" id="GO:0005576">
    <property type="term" value="C:extracellular region"/>
    <property type="evidence" value="ECO:0007669"/>
    <property type="project" value="TreeGrafter"/>
</dbReference>
<comment type="caution">
    <text evidence="3">The sequence shown here is derived from an EMBL/GenBank/DDBJ whole genome shotgun (WGS) entry which is preliminary data.</text>
</comment>
<dbReference type="GO" id="GO:0006401">
    <property type="term" value="P:RNA catabolic process"/>
    <property type="evidence" value="ECO:0007669"/>
    <property type="project" value="TreeGrafter"/>
</dbReference>
<dbReference type="Proteomes" id="UP000826195">
    <property type="component" value="Unassembled WGS sequence"/>
</dbReference>
<dbReference type="Pfam" id="PF00445">
    <property type="entry name" value="Ribonuclease_T2"/>
    <property type="match status" value="3"/>
</dbReference>
<organism evidence="3 4">
    <name type="scientific">Cotesia glomerata</name>
    <name type="common">Lepidopteran parasitic wasp</name>
    <name type="synonym">Apanteles glomeratus</name>
    <dbReference type="NCBI Taxonomy" id="32391"/>
    <lineage>
        <taxon>Eukaryota</taxon>
        <taxon>Metazoa</taxon>
        <taxon>Ecdysozoa</taxon>
        <taxon>Arthropoda</taxon>
        <taxon>Hexapoda</taxon>
        <taxon>Insecta</taxon>
        <taxon>Pterygota</taxon>
        <taxon>Neoptera</taxon>
        <taxon>Endopterygota</taxon>
        <taxon>Hymenoptera</taxon>
        <taxon>Apocrita</taxon>
        <taxon>Ichneumonoidea</taxon>
        <taxon>Braconidae</taxon>
        <taxon>Microgastrinae</taxon>
        <taxon>Cotesia</taxon>
    </lineage>
</organism>
<accession>A0AAV7IJ25</accession>
<dbReference type="SUPFAM" id="SSF55895">
    <property type="entry name" value="Ribonuclease Rh-like"/>
    <property type="match status" value="3"/>
</dbReference>
<dbReference type="InterPro" id="IPR036430">
    <property type="entry name" value="RNase_T2-like_sf"/>
</dbReference>
<evidence type="ECO:0000256" key="2">
    <source>
        <dbReference type="RuleBase" id="RU004328"/>
    </source>
</evidence>
<dbReference type="PANTHER" id="PTHR11240">
    <property type="entry name" value="RIBONUCLEASE T2"/>
    <property type="match status" value="1"/>
</dbReference>
<evidence type="ECO:0000256" key="1">
    <source>
        <dbReference type="ARBA" id="ARBA00007469"/>
    </source>
</evidence>
<proteinExistence type="inferred from homology"/>
<sequence>MNFCLFHNLKADFGEIWLDQGQCSTYFKGKFDTEVKFFKKSLELYDKYNIDAILRQANITPGKNYTYQEIFEAVSKKINGKNRLLNALLSATEGDFHFELSQEYFSPKNCTNIGFSRLNLNNATETSCLPNGKLEATDISFFGSSERFSRSLSHGFEGINHNLDPSEQLENRWNEFGSCMTEIEQLSDRSKYLSEATRLYNKYNMSDILQQSNITPGKNYTYQEISDAVSKVTQGKKPIIKCLWDYTANVLELERITLFFDKSLNLIDPLKNYYPGKCSPDLLIHYKNHTSKFDQAQLVPYEDPFDKYPTLREDNNGYYLFLQKTKPYQCPKADPSSCRQTKYPWMINTFTFKFNQDISFTCNFLRSDPHNFKKFNFTSLSSIESEIEEKWHPQSFYKFFDPEADFSTIWHDQGQCSTYFKGKFDSEFKFFKKSLELFDKYNVDVILRQANITPGKNYTYQEISEAVSKKINGKKPIVKCFAEYNCGDLKQILSGIAIFMDKNLYPIDGIIDTDLYDCPTDQLIYYRTFEDGETVTVFVPLFMIFGNIYKLLIKKDNSEEEFQNEVKAKLKDFLNGQFEPGNHKASQSYDS</sequence>
<evidence type="ECO:0000313" key="4">
    <source>
        <dbReference type="Proteomes" id="UP000826195"/>
    </source>
</evidence>
<keyword evidence="4" id="KW-1185">Reference proteome</keyword>
<dbReference type="GO" id="GO:0003723">
    <property type="term" value="F:RNA binding"/>
    <property type="evidence" value="ECO:0007669"/>
    <property type="project" value="InterPro"/>
</dbReference>
<dbReference type="AlphaFoldDB" id="A0AAV7IJ25"/>
<gene>
    <name evidence="3" type="ORF">KQX54_003569</name>
</gene>
<dbReference type="EMBL" id="JAHXZJ010001492">
    <property type="protein sequence ID" value="KAH0551966.1"/>
    <property type="molecule type" value="Genomic_DNA"/>
</dbReference>
<dbReference type="Gene3D" id="3.90.730.10">
    <property type="entry name" value="Ribonuclease T2-like"/>
    <property type="match status" value="3"/>
</dbReference>